<dbReference type="Pfam" id="PF00179">
    <property type="entry name" value="UQ_con"/>
    <property type="match status" value="1"/>
</dbReference>
<protein>
    <recommendedName>
        <fullName evidence="1">UBC core domain-containing protein</fullName>
    </recommendedName>
</protein>
<dbReference type="InterPro" id="IPR016135">
    <property type="entry name" value="UBQ-conjugating_enzyme/RWD"/>
</dbReference>
<dbReference type="InterPro" id="IPR000608">
    <property type="entry name" value="UBC"/>
</dbReference>
<dbReference type="EMBL" id="KI517435">
    <property type="protein sequence ID" value="ESQ45932.1"/>
    <property type="molecule type" value="Genomic_DNA"/>
</dbReference>
<dbReference type="Gene3D" id="3.10.110.10">
    <property type="entry name" value="Ubiquitin Conjugating Enzyme"/>
    <property type="match status" value="1"/>
</dbReference>
<evidence type="ECO:0000313" key="3">
    <source>
        <dbReference type="Proteomes" id="UP000030689"/>
    </source>
</evidence>
<dbReference type="CDD" id="cd00195">
    <property type="entry name" value="UBCc_UEV"/>
    <property type="match status" value="1"/>
</dbReference>
<dbReference type="eggNOG" id="KOG0417">
    <property type="taxonomic scope" value="Eukaryota"/>
</dbReference>
<dbReference type="KEGG" id="eus:EUTSA_v10011132mg"/>
<evidence type="ECO:0000259" key="1">
    <source>
        <dbReference type="PROSITE" id="PS50127"/>
    </source>
</evidence>
<dbReference type="STRING" id="72664.V4LTU1"/>
<accession>V4LTU1</accession>
<reference evidence="2 3" key="1">
    <citation type="journal article" date="2013" name="Front. Plant Sci.">
        <title>The Reference Genome of the Halophytic Plant Eutrema salsugineum.</title>
        <authorList>
            <person name="Yang R."/>
            <person name="Jarvis D.E."/>
            <person name="Chen H."/>
            <person name="Beilstein M.A."/>
            <person name="Grimwood J."/>
            <person name="Jenkins J."/>
            <person name="Shu S."/>
            <person name="Prochnik S."/>
            <person name="Xin M."/>
            <person name="Ma C."/>
            <person name="Schmutz J."/>
            <person name="Wing R.A."/>
            <person name="Mitchell-Olds T."/>
            <person name="Schumaker K.S."/>
            <person name="Wang X."/>
        </authorList>
    </citation>
    <scope>NUCLEOTIDE SEQUENCE [LARGE SCALE GENOMIC DNA]</scope>
</reference>
<dbReference type="Proteomes" id="UP000030689">
    <property type="component" value="Unassembled WGS sequence"/>
</dbReference>
<gene>
    <name evidence="2" type="ORF">EUTSA_v10011132mg</name>
</gene>
<sequence>MAYNEPRAPKALWWICQYLCDLERNLLQIYSIGVEATISGLLDTTYKGGIFTLCIHFPPEFPLKLPKVHFRTPIFHPNVSHRDNIFHPMLMPETWCITTSVAQMMMTLATMLIHPLVDEGDMVMYWEDRVRFEEHTRSWTQIYTMD</sequence>
<name>V4LTU1_EUTSA</name>
<evidence type="ECO:0000313" key="2">
    <source>
        <dbReference type="EMBL" id="ESQ45932.1"/>
    </source>
</evidence>
<dbReference type="OrthoDB" id="9978460at2759"/>
<dbReference type="PROSITE" id="PS50127">
    <property type="entry name" value="UBC_2"/>
    <property type="match status" value="1"/>
</dbReference>
<dbReference type="AlphaFoldDB" id="V4LTU1"/>
<dbReference type="SUPFAM" id="SSF54495">
    <property type="entry name" value="UBC-like"/>
    <property type="match status" value="1"/>
</dbReference>
<organism evidence="2 3">
    <name type="scientific">Eutrema salsugineum</name>
    <name type="common">Saltwater cress</name>
    <name type="synonym">Sisymbrium salsugineum</name>
    <dbReference type="NCBI Taxonomy" id="72664"/>
    <lineage>
        <taxon>Eukaryota</taxon>
        <taxon>Viridiplantae</taxon>
        <taxon>Streptophyta</taxon>
        <taxon>Embryophyta</taxon>
        <taxon>Tracheophyta</taxon>
        <taxon>Spermatophyta</taxon>
        <taxon>Magnoliopsida</taxon>
        <taxon>eudicotyledons</taxon>
        <taxon>Gunneridae</taxon>
        <taxon>Pentapetalae</taxon>
        <taxon>rosids</taxon>
        <taxon>malvids</taxon>
        <taxon>Brassicales</taxon>
        <taxon>Brassicaceae</taxon>
        <taxon>Eutremeae</taxon>
        <taxon>Eutrema</taxon>
    </lineage>
</organism>
<dbReference type="PANTHER" id="PTHR24068">
    <property type="entry name" value="UBIQUITIN-CONJUGATING ENZYME E2"/>
    <property type="match status" value="1"/>
</dbReference>
<proteinExistence type="predicted"/>
<dbReference type="Gramene" id="ESQ45932">
    <property type="protein sequence ID" value="ESQ45932"/>
    <property type="gene ID" value="EUTSA_v10011132mg"/>
</dbReference>
<feature type="domain" description="UBC core" evidence="1">
    <location>
        <begin position="1"/>
        <end position="146"/>
    </location>
</feature>
<dbReference type="SMART" id="SM00212">
    <property type="entry name" value="UBCc"/>
    <property type="match status" value="1"/>
</dbReference>
<keyword evidence="3" id="KW-1185">Reference proteome</keyword>